<protein>
    <submittedName>
        <fullName evidence="1">Uncharacterized protein</fullName>
    </submittedName>
</protein>
<name>A0A841Y1T7_9LIST</name>
<reference evidence="1 2" key="1">
    <citation type="submission" date="2020-03" db="EMBL/GenBank/DDBJ databases">
        <title>Soil Listeria distribution.</title>
        <authorList>
            <person name="Liao J."/>
            <person name="Wiedmann M."/>
        </authorList>
    </citation>
    <scope>NUCLEOTIDE SEQUENCE [LARGE SCALE GENOMIC DNA]</scope>
    <source>
        <strain evidence="1 2">FSL L7-1681</strain>
    </source>
</reference>
<accession>A0A841Y1T7</accession>
<evidence type="ECO:0000313" key="1">
    <source>
        <dbReference type="EMBL" id="MBC1371233.1"/>
    </source>
</evidence>
<comment type="caution">
    <text evidence="1">The sequence shown here is derived from an EMBL/GenBank/DDBJ whole genome shotgun (WGS) entry which is preliminary data.</text>
</comment>
<organism evidence="1 2">
    <name type="scientific">Listeria booriae</name>
    <dbReference type="NCBI Taxonomy" id="1552123"/>
    <lineage>
        <taxon>Bacteria</taxon>
        <taxon>Bacillati</taxon>
        <taxon>Bacillota</taxon>
        <taxon>Bacilli</taxon>
        <taxon>Bacillales</taxon>
        <taxon>Listeriaceae</taxon>
        <taxon>Listeria</taxon>
    </lineage>
</organism>
<evidence type="ECO:0000313" key="2">
    <source>
        <dbReference type="Proteomes" id="UP000591929"/>
    </source>
</evidence>
<dbReference type="Proteomes" id="UP000591929">
    <property type="component" value="Unassembled WGS sequence"/>
</dbReference>
<gene>
    <name evidence="1" type="ORF">HB847_02545</name>
</gene>
<proteinExistence type="predicted"/>
<dbReference type="AlphaFoldDB" id="A0A841Y1T7"/>
<sequence length="97" mass="11469">MQYAKVRCYDAFVKQNDNMVHHVFVLYDMEVGRRKELHLELANEENDSLGCSWIDLYDLTEDNASPVILKLLQEIENEFADSLLNASRYENWIVKEK</sequence>
<dbReference type="EMBL" id="JAARPL010000002">
    <property type="protein sequence ID" value="MBC1371233.1"/>
    <property type="molecule type" value="Genomic_DNA"/>
</dbReference>